<organism evidence="2 3">
    <name type="scientific">Polymorphobacter multimanifer</name>
    <dbReference type="NCBI Taxonomy" id="1070431"/>
    <lineage>
        <taxon>Bacteria</taxon>
        <taxon>Pseudomonadati</taxon>
        <taxon>Pseudomonadota</taxon>
        <taxon>Alphaproteobacteria</taxon>
        <taxon>Sphingomonadales</taxon>
        <taxon>Sphingosinicellaceae</taxon>
        <taxon>Polymorphobacter</taxon>
    </lineage>
</organism>
<feature type="transmembrane region" description="Helical" evidence="1">
    <location>
        <begin position="68"/>
        <end position="90"/>
    </location>
</feature>
<comment type="caution">
    <text evidence="2">The sequence shown here is derived from an EMBL/GenBank/DDBJ whole genome shotgun (WGS) entry which is preliminary data.</text>
</comment>
<name>A0A841LCM7_9SPHN</name>
<evidence type="ECO:0000313" key="2">
    <source>
        <dbReference type="EMBL" id="MBB6226892.1"/>
    </source>
</evidence>
<feature type="transmembrane region" description="Helical" evidence="1">
    <location>
        <begin position="34"/>
        <end position="56"/>
    </location>
</feature>
<keyword evidence="1" id="KW-0472">Membrane</keyword>
<gene>
    <name evidence="2" type="ORF">FHS79_001054</name>
</gene>
<evidence type="ECO:0000313" key="3">
    <source>
        <dbReference type="Proteomes" id="UP000538147"/>
    </source>
</evidence>
<protein>
    <submittedName>
        <fullName evidence="2">Uncharacterized protein</fullName>
    </submittedName>
</protein>
<keyword evidence="1" id="KW-0812">Transmembrane</keyword>
<keyword evidence="1" id="KW-1133">Transmembrane helix</keyword>
<dbReference type="EMBL" id="JACIIV010000006">
    <property type="protein sequence ID" value="MBB6226892.1"/>
    <property type="molecule type" value="Genomic_DNA"/>
</dbReference>
<proteinExistence type="predicted"/>
<dbReference type="RefSeq" id="WP_184196440.1">
    <property type="nucleotide sequence ID" value="NZ_JACIIV010000006.1"/>
</dbReference>
<feature type="transmembrane region" description="Helical" evidence="1">
    <location>
        <begin position="96"/>
        <end position="120"/>
    </location>
</feature>
<evidence type="ECO:0000256" key="1">
    <source>
        <dbReference type="SAM" id="Phobius"/>
    </source>
</evidence>
<accession>A0A841LCM7</accession>
<dbReference type="Proteomes" id="UP000538147">
    <property type="component" value="Unassembled WGS sequence"/>
</dbReference>
<sequence>MTAIALVALLFCGTAMLGGWLAFQFWTGGKPFRGASAVHLIIGAAGLEGLALLLRGAPDGTRAPLGDLGPYAGFGLAIAFMSGLFIPLIAKPRPGAATPAIIAHASIATIGLGALLIWLIRA</sequence>
<keyword evidence="3" id="KW-1185">Reference proteome</keyword>
<dbReference type="AlphaFoldDB" id="A0A841LCM7"/>
<reference evidence="2 3" key="1">
    <citation type="submission" date="2020-08" db="EMBL/GenBank/DDBJ databases">
        <title>Genomic Encyclopedia of Type Strains, Phase IV (KMG-IV): sequencing the most valuable type-strain genomes for metagenomic binning, comparative biology and taxonomic classification.</title>
        <authorList>
            <person name="Goeker M."/>
        </authorList>
    </citation>
    <scope>NUCLEOTIDE SEQUENCE [LARGE SCALE GENOMIC DNA]</scope>
    <source>
        <strain evidence="2 3">DSM 102189</strain>
    </source>
</reference>